<dbReference type="Gene3D" id="3.30.379.10">
    <property type="entry name" value="Chitobiase/beta-hexosaminidase domain 2-like"/>
    <property type="match status" value="1"/>
</dbReference>
<proteinExistence type="predicted"/>
<dbReference type="Pfam" id="PF15979">
    <property type="entry name" value="Glyco_hydro_115"/>
    <property type="match status" value="1"/>
</dbReference>
<keyword evidence="1 4" id="KW-0378">Hydrolase</keyword>
<dbReference type="SUPFAM" id="SSF55545">
    <property type="entry name" value="beta-N-acetylhexosaminidase-like domain"/>
    <property type="match status" value="1"/>
</dbReference>
<organism evidence="4 5">
    <name type="scientific">Arachidicoccus rhizosphaerae</name>
    <dbReference type="NCBI Taxonomy" id="551991"/>
    <lineage>
        <taxon>Bacteria</taxon>
        <taxon>Pseudomonadati</taxon>
        <taxon>Bacteroidota</taxon>
        <taxon>Chitinophagia</taxon>
        <taxon>Chitinophagales</taxon>
        <taxon>Chitinophagaceae</taxon>
        <taxon>Arachidicoccus</taxon>
    </lineage>
</organism>
<feature type="signal peptide" evidence="2">
    <location>
        <begin position="1"/>
        <end position="32"/>
    </location>
</feature>
<sequence length="859" mass="97835">MRRVFPKMSCFSYLSICILASLLLSYNNKVCAADFVWYHSNTPITYQLPEQISPVVYTALQMWRTDMQEVTGAAPRPYLSPKNGKNNNAIITFIQLPGSKRELAKLEALKIPVDQIISHKEAFYIGVKKGKLYVIGSDGRGLAYGILELSRLAGVSPWVWWGDVTPDHKTTLSLPDDYQNIQYPSVEYRGIFVNDEDWSLQPWSWLNYHPSSDIGLISAKAYTRVFHLLLRLRANMIWPGMHGNTKPFYWTKGAKEAADSCGIFIGTSHCEPLMSNANGEWDESARGPYNYITNRDSVLAYWTARLKSVGASENIYTIGMRGKHDGSMEGVHTLQEKTKALQEVINDQRNLLKKYVNADLTKVPQQFVPYKEVLDIYENGLNVPDDVMLTWCDDNYGYITRLSDSLQQKRSGGSGVYYHLSYWGRPHDYLWLTTTQPGLIYHEMKNAYNHNAKRLWIVNVHDPKVASYDLELFLDLAWDINLTSSDGNVETHLKNALVRDYGESAGGQLFDVMKEFYHLTAIRKPEFMGWDQVELDKGKYDRGISPVKNTEFSFSAFGDEADRYLAAYKRIKNIVAKVEKTIPADKQNAFFAGIKYPVYGAADMAIKTLEAQKARMLANGDYNAHNRIKRQPLLMRAAANSLKSYFEIREMTDYYNNQLASGKWQYDMCFNPRDLPVFDLPVLPIGLTDKEIADNATSATDSSELDFPIVQDKSFIARNASSFDGATFKAKPEPMFGHSGQAVPLPKNQSLDFNFITETSGKAVIRVAVIPTQPNDNGDIRYQIQLDDQKPMVISFRQQGRTEKWKLNVLRGQAVNQFPCQLSQGKHHLRITALDNHVIVDQWMVDFNPDRKFYVFPVK</sequence>
<dbReference type="PANTHER" id="PTHR37842:SF2">
    <property type="entry name" value="GYLCOSYL HYDROLASE 115 C-TERMINAL DOMAIN-CONTAINING PROTEIN"/>
    <property type="match status" value="1"/>
</dbReference>
<dbReference type="Gene3D" id="2.60.120.1620">
    <property type="match status" value="1"/>
</dbReference>
<evidence type="ECO:0000259" key="3">
    <source>
        <dbReference type="Pfam" id="PF17829"/>
    </source>
</evidence>
<dbReference type="InterPro" id="IPR042301">
    <property type="entry name" value="GH115_sf"/>
</dbReference>
<dbReference type="AlphaFoldDB" id="A0A1H3VK31"/>
<dbReference type="GO" id="GO:0005975">
    <property type="term" value="P:carbohydrate metabolic process"/>
    <property type="evidence" value="ECO:0007669"/>
    <property type="project" value="UniProtKB-ARBA"/>
</dbReference>
<reference evidence="4 5" key="1">
    <citation type="submission" date="2016-10" db="EMBL/GenBank/DDBJ databases">
        <authorList>
            <person name="de Groot N.N."/>
        </authorList>
    </citation>
    <scope>NUCLEOTIDE SEQUENCE [LARGE SCALE GENOMIC DNA]</scope>
    <source>
        <strain evidence="4 5">Vu-144</strain>
    </source>
</reference>
<name>A0A1H3VK31_9BACT</name>
<evidence type="ECO:0000256" key="1">
    <source>
        <dbReference type="ARBA" id="ARBA00022801"/>
    </source>
</evidence>
<protein>
    <submittedName>
        <fullName evidence="4">Glycosyl hydrolase family 115</fullName>
    </submittedName>
</protein>
<dbReference type="InterPro" id="IPR031924">
    <property type="entry name" value="GH115"/>
</dbReference>
<accession>A0A1H3VK31</accession>
<dbReference type="PANTHER" id="PTHR37842">
    <property type="match status" value="1"/>
</dbReference>
<feature type="chain" id="PRO_5011450714" evidence="2">
    <location>
        <begin position="33"/>
        <end position="859"/>
    </location>
</feature>
<dbReference type="OrthoDB" id="8727830at2"/>
<dbReference type="STRING" id="551991.SAMN05192529_101158"/>
<dbReference type="InterPro" id="IPR041437">
    <property type="entry name" value="GH115_C"/>
</dbReference>
<gene>
    <name evidence="4" type="ORF">SAMN05192529_101158</name>
</gene>
<evidence type="ECO:0000313" key="5">
    <source>
        <dbReference type="Proteomes" id="UP000199041"/>
    </source>
</evidence>
<feature type="domain" description="Gylcosyl hydrolase 115 C-terminal" evidence="3">
    <location>
        <begin position="745"/>
        <end position="855"/>
    </location>
</feature>
<dbReference type="Gene3D" id="3.20.20.520">
    <property type="entry name" value="Glycosyl hydrolase family 115"/>
    <property type="match status" value="1"/>
</dbReference>
<dbReference type="GO" id="GO:0016787">
    <property type="term" value="F:hydrolase activity"/>
    <property type="evidence" value="ECO:0007669"/>
    <property type="project" value="UniProtKB-KW"/>
</dbReference>
<dbReference type="Pfam" id="PF17829">
    <property type="entry name" value="GH115_C"/>
    <property type="match status" value="1"/>
</dbReference>
<keyword evidence="5" id="KW-1185">Reference proteome</keyword>
<keyword evidence="2" id="KW-0732">Signal</keyword>
<dbReference type="Gene3D" id="1.20.58.2150">
    <property type="match status" value="1"/>
</dbReference>
<dbReference type="Proteomes" id="UP000199041">
    <property type="component" value="Unassembled WGS sequence"/>
</dbReference>
<evidence type="ECO:0000313" key="4">
    <source>
        <dbReference type="EMBL" id="SDZ74472.1"/>
    </source>
</evidence>
<dbReference type="EMBL" id="FNQY01000001">
    <property type="protein sequence ID" value="SDZ74472.1"/>
    <property type="molecule type" value="Genomic_DNA"/>
</dbReference>
<evidence type="ECO:0000256" key="2">
    <source>
        <dbReference type="SAM" id="SignalP"/>
    </source>
</evidence>
<dbReference type="InterPro" id="IPR029018">
    <property type="entry name" value="Hex-like_dom2"/>
</dbReference>
<dbReference type="RefSeq" id="WP_091392173.1">
    <property type="nucleotide sequence ID" value="NZ_FNQY01000001.1"/>
</dbReference>